<feature type="transmembrane region" description="Helical" evidence="1">
    <location>
        <begin position="50"/>
        <end position="72"/>
    </location>
</feature>
<evidence type="ECO:0000256" key="1">
    <source>
        <dbReference type="SAM" id="Phobius"/>
    </source>
</evidence>
<keyword evidence="1" id="KW-0812">Transmembrane</keyword>
<proteinExistence type="predicted"/>
<accession>A0A836C1F4</accession>
<comment type="caution">
    <text evidence="2">The sequence shown here is derived from an EMBL/GenBank/DDBJ whole genome shotgun (WGS) entry which is preliminary data.</text>
</comment>
<dbReference type="Proteomes" id="UP000612055">
    <property type="component" value="Unassembled WGS sequence"/>
</dbReference>
<keyword evidence="1" id="KW-0472">Membrane</keyword>
<keyword evidence="1" id="KW-1133">Transmembrane helix</keyword>
<dbReference type="Pfam" id="PF08757">
    <property type="entry name" value="CotH"/>
    <property type="match status" value="1"/>
</dbReference>
<dbReference type="AlphaFoldDB" id="A0A836C1F4"/>
<sequence>MRRGWRHRHQGQAGWVAALLTSGGGGGGSGGSGGGLGGFGGGLGGLVGPWSLVGAAAVPSAAGVAALLLALAQLMMAAQMGQAAPEPALPAPLSGPLPVLLLATSAPVPNEPKAPGVMLVGSCGNSSDGRWGCCLGCGPEPALRVAVGVELRGRSSQAVRKKSYSLELRSSNGSDLDLPLLGLPPASGWLLQSLALDRSLLRDALAFQLARLQGRWAPRSVFVELWVVEDGSWRVDASKHYRGIYAVTEPISRGPDRVDISKLTSADPSGGMVLEIANAAAEEWWASQLGETMPSAVTRLGPSRVDFKVPGASKAPSAAWGYASSLLEAVADDVAAAGGGDGEARRRLGERLDLGSLVDFLLHTELTCDYDGYVSSVFFFKDRGGPLVAGPVWDKNLAFGNEVEVASPTGCGWRYAAATVQNSGAVAVWMGRLAHTGWWRAAVAARWRELRSGVWSPSALASAVDALAASIPPEAASRNFGRWPLGSITSQQRFVTLPGARGSWQEEVAAVRWWLQQRASWLDAMLTGDGGGGGGGGQGLAAPAPPNLVTGMIGAVLGGRPITRAFREGG</sequence>
<dbReference type="EMBL" id="JAEHOE010000024">
    <property type="protein sequence ID" value="KAG2495553.1"/>
    <property type="molecule type" value="Genomic_DNA"/>
</dbReference>
<reference evidence="2" key="1">
    <citation type="journal article" date="2020" name="bioRxiv">
        <title>Comparative genomics of Chlamydomonas.</title>
        <authorList>
            <person name="Craig R.J."/>
            <person name="Hasan A.R."/>
            <person name="Ness R.W."/>
            <person name="Keightley P.D."/>
        </authorList>
    </citation>
    <scope>NUCLEOTIDE SEQUENCE</scope>
    <source>
        <strain evidence="2">CCAP 11/70</strain>
    </source>
</reference>
<evidence type="ECO:0000313" key="3">
    <source>
        <dbReference type="Proteomes" id="UP000612055"/>
    </source>
</evidence>
<name>A0A836C1F4_9CHLO</name>
<evidence type="ECO:0000313" key="2">
    <source>
        <dbReference type="EMBL" id="KAG2495553.1"/>
    </source>
</evidence>
<dbReference type="OrthoDB" id="540213at2759"/>
<gene>
    <name evidence="2" type="ORF">HYH03_006496</name>
</gene>
<organism evidence="2 3">
    <name type="scientific">Edaphochlamys debaryana</name>
    <dbReference type="NCBI Taxonomy" id="47281"/>
    <lineage>
        <taxon>Eukaryota</taxon>
        <taxon>Viridiplantae</taxon>
        <taxon>Chlorophyta</taxon>
        <taxon>core chlorophytes</taxon>
        <taxon>Chlorophyceae</taxon>
        <taxon>CS clade</taxon>
        <taxon>Chlamydomonadales</taxon>
        <taxon>Chlamydomonadales incertae sedis</taxon>
        <taxon>Edaphochlamys</taxon>
    </lineage>
</organism>
<dbReference type="InterPro" id="IPR014867">
    <property type="entry name" value="Spore_coat_CotH_CotH2/3/7"/>
</dbReference>
<keyword evidence="3" id="KW-1185">Reference proteome</keyword>
<protein>
    <submittedName>
        <fullName evidence="2">Uncharacterized protein</fullName>
    </submittedName>
</protein>